<dbReference type="Proteomes" id="UP000075424">
    <property type="component" value="Unassembled WGS sequence"/>
</dbReference>
<keyword evidence="1" id="KW-0812">Transmembrane</keyword>
<evidence type="ECO:0008006" key="4">
    <source>
        <dbReference type="Google" id="ProtNLM"/>
    </source>
</evidence>
<keyword evidence="1" id="KW-1133">Transmembrane helix</keyword>
<keyword evidence="1" id="KW-0472">Membrane</keyword>
<evidence type="ECO:0000313" key="3">
    <source>
        <dbReference type="Proteomes" id="UP000075424"/>
    </source>
</evidence>
<sequence length="119" mass="13425">MSLSIRPLSFLDVGFFCHCSAWGGIWIKGNLLQRIKREEMRMNQPYVSHASSPQLIALVDPYVYHAFQALNGKEVVVETVRGSIQGTVRDVKPDHIVISAHQAVYYIRLAQVVSVRLSD</sequence>
<name>A0A150N0A3_GEOSE</name>
<gene>
    <name evidence="2" type="ORF">B4109_2590</name>
</gene>
<dbReference type="PATRIC" id="fig|1422.18.peg.2756"/>
<comment type="caution">
    <text evidence="2">The sequence shown here is derived from an EMBL/GenBank/DDBJ whole genome shotgun (WGS) entry which is preliminary data.</text>
</comment>
<reference evidence="2 3" key="1">
    <citation type="submission" date="2016-01" db="EMBL/GenBank/DDBJ databases">
        <title>Draft Genome Sequences of Seven Thermophilic Sporeformers Isolated from Foods.</title>
        <authorList>
            <person name="Berendsen E.M."/>
            <person name="Wells-Bennik M.H."/>
            <person name="Krawcyk A.O."/>
            <person name="De Jong A."/>
            <person name="Holsappel S."/>
            <person name="Eijlander R.T."/>
            <person name="Kuipers O.P."/>
        </authorList>
    </citation>
    <scope>NUCLEOTIDE SEQUENCE [LARGE SCALE GENOMIC DNA]</scope>
    <source>
        <strain evidence="2 3">B4109</strain>
    </source>
</reference>
<organism evidence="2 3">
    <name type="scientific">Geobacillus stearothermophilus</name>
    <name type="common">Bacillus stearothermophilus</name>
    <dbReference type="NCBI Taxonomy" id="1422"/>
    <lineage>
        <taxon>Bacteria</taxon>
        <taxon>Bacillati</taxon>
        <taxon>Bacillota</taxon>
        <taxon>Bacilli</taxon>
        <taxon>Bacillales</taxon>
        <taxon>Anoxybacillaceae</taxon>
        <taxon>Geobacillus</taxon>
    </lineage>
</organism>
<accession>A0A150N0A3</accession>
<evidence type="ECO:0000313" key="2">
    <source>
        <dbReference type="EMBL" id="KYD30137.1"/>
    </source>
</evidence>
<protein>
    <recommendedName>
        <fullName evidence="4">DUF2642 domain-containing protein</fullName>
    </recommendedName>
</protein>
<dbReference type="Pfam" id="PF10842">
    <property type="entry name" value="DUF2642"/>
    <property type="match status" value="1"/>
</dbReference>
<dbReference type="AlphaFoldDB" id="A0A150N0A3"/>
<proteinExistence type="predicted"/>
<evidence type="ECO:0000256" key="1">
    <source>
        <dbReference type="SAM" id="Phobius"/>
    </source>
</evidence>
<feature type="transmembrane region" description="Helical" evidence="1">
    <location>
        <begin position="13"/>
        <end position="32"/>
    </location>
</feature>
<dbReference type="InterPro" id="IPR020139">
    <property type="entry name" value="DUF2642"/>
</dbReference>
<dbReference type="EMBL" id="LQYV01000005">
    <property type="protein sequence ID" value="KYD30137.1"/>
    <property type="molecule type" value="Genomic_DNA"/>
</dbReference>